<comment type="caution">
    <text evidence="4">The sequence shown here is derived from an EMBL/GenBank/DDBJ whole genome shotgun (WGS) entry which is preliminary data.</text>
</comment>
<dbReference type="Gene3D" id="3.10.310.30">
    <property type="match status" value="1"/>
</dbReference>
<dbReference type="RefSeq" id="WP_086033167.1">
    <property type="nucleotide sequence ID" value="NZ_MDSU01000004.1"/>
</dbReference>
<dbReference type="InterPro" id="IPR003156">
    <property type="entry name" value="DHHA1_dom"/>
</dbReference>
<dbReference type="AlphaFoldDB" id="A0A1X4XZ40"/>
<protein>
    <submittedName>
        <fullName evidence="4">3'-to-5' oligoribonuclease A</fullName>
    </submittedName>
</protein>
<proteinExistence type="predicted"/>
<name>A0A1X4XZ40_9BACT</name>
<sequence length="319" mass="35718">MSENILEKVGYYLKNYNDFLIVGHKDPDGDAIGSSLALYKALSEFGKNAIVANTSKISDLYFFLDDTKNIKLLQNNERAQVIITVDSADFERTNLDKNYIKDKILINIDHHPTNTYFGNINYVMSQASAVGCLIYEILKFNDIPISSKTAEYLYLSILTDTGSFRYSSTSSNAFRIAAELISLGVKPWKIAYNIYESKKLTTLKLMGQAINTITTHYNNKLTIMYITQNMYKDSNTTADDTEGFVNIARSVRGCEVGALLREDKPNYIKVSLRSKDEVDVSKIALTFGGGGHKNAAGFELTGSIEEIKEKLVQAFSFLK</sequence>
<dbReference type="Pfam" id="PF02272">
    <property type="entry name" value="DHHA1"/>
    <property type="match status" value="1"/>
</dbReference>
<dbReference type="InterPro" id="IPR001667">
    <property type="entry name" value="DDH_dom"/>
</dbReference>
<accession>A0A1X4XZ40</accession>
<dbReference type="EMBL" id="MDSU01000004">
    <property type="protein sequence ID" value="OSS42807.1"/>
    <property type="molecule type" value="Genomic_DNA"/>
</dbReference>
<keyword evidence="5" id="KW-1185">Reference proteome</keyword>
<dbReference type="InterPro" id="IPR051319">
    <property type="entry name" value="Oligoribo/pAp-PDE_c-di-AMP_PDE"/>
</dbReference>
<dbReference type="PANTHER" id="PTHR47618">
    <property type="entry name" value="BIFUNCTIONAL OLIGORIBONUCLEASE AND PAP PHOSPHATASE NRNA"/>
    <property type="match status" value="1"/>
</dbReference>
<evidence type="ECO:0000313" key="3">
    <source>
        <dbReference type="EMBL" id="OSS42731.1"/>
    </source>
</evidence>
<evidence type="ECO:0000259" key="2">
    <source>
        <dbReference type="Pfam" id="PF02272"/>
    </source>
</evidence>
<gene>
    <name evidence="4" type="ORF">DESAMIL20_351</name>
    <name evidence="3" type="ORF">DESAMIL20_427</name>
</gene>
<feature type="domain" description="DHHA1" evidence="2">
    <location>
        <begin position="224"/>
        <end position="314"/>
    </location>
</feature>
<dbReference type="Proteomes" id="UP000194141">
    <property type="component" value="Unassembled WGS sequence"/>
</dbReference>
<dbReference type="Pfam" id="PF01368">
    <property type="entry name" value="DHH"/>
    <property type="match status" value="1"/>
</dbReference>
<dbReference type="SUPFAM" id="SSF64182">
    <property type="entry name" value="DHH phosphoesterases"/>
    <property type="match status" value="1"/>
</dbReference>
<dbReference type="GO" id="GO:0003676">
    <property type="term" value="F:nucleic acid binding"/>
    <property type="evidence" value="ECO:0007669"/>
    <property type="project" value="InterPro"/>
</dbReference>
<dbReference type="InterPro" id="IPR038763">
    <property type="entry name" value="DHH_sf"/>
</dbReference>
<dbReference type="STRING" id="1562698.DESAMIL20_351"/>
<dbReference type="PANTHER" id="PTHR47618:SF1">
    <property type="entry name" value="BIFUNCTIONAL OLIGORIBONUCLEASE AND PAP PHOSPHATASE NRNA"/>
    <property type="match status" value="1"/>
</dbReference>
<dbReference type="Gene3D" id="3.90.1640.10">
    <property type="entry name" value="inorganic pyrophosphatase (n-terminal core)"/>
    <property type="match status" value="1"/>
</dbReference>
<evidence type="ECO:0000259" key="1">
    <source>
        <dbReference type="Pfam" id="PF01368"/>
    </source>
</evidence>
<evidence type="ECO:0000313" key="4">
    <source>
        <dbReference type="EMBL" id="OSS42807.1"/>
    </source>
</evidence>
<feature type="domain" description="DDH" evidence="1">
    <location>
        <begin position="19"/>
        <end position="157"/>
    </location>
</feature>
<evidence type="ECO:0000313" key="5">
    <source>
        <dbReference type="Proteomes" id="UP000194141"/>
    </source>
</evidence>
<reference evidence="4 5" key="1">
    <citation type="journal article" date="2017" name="Front. Microbiol.">
        <title>Genome Sequence of Desulfurella amilsii Strain TR1 and Comparative Genomics of Desulfurellaceae Family.</title>
        <authorList>
            <person name="Florentino A.P."/>
            <person name="Stams A.J."/>
            <person name="Sanchez-Andrea I."/>
        </authorList>
    </citation>
    <scope>NUCLEOTIDE SEQUENCE [LARGE SCALE GENOMIC DNA]</scope>
    <source>
        <strain evidence="4 5">TR1</strain>
    </source>
</reference>
<dbReference type="EMBL" id="MDSU01000010">
    <property type="protein sequence ID" value="OSS42731.1"/>
    <property type="molecule type" value="Genomic_DNA"/>
</dbReference>
<dbReference type="OrthoDB" id="9803668at2"/>
<organism evidence="4 5">
    <name type="scientific">Desulfurella amilsii</name>
    <dbReference type="NCBI Taxonomy" id="1562698"/>
    <lineage>
        <taxon>Bacteria</taxon>
        <taxon>Pseudomonadati</taxon>
        <taxon>Campylobacterota</taxon>
        <taxon>Desulfurellia</taxon>
        <taxon>Desulfurellales</taxon>
        <taxon>Desulfurellaceae</taxon>
        <taxon>Desulfurella</taxon>
    </lineage>
</organism>